<dbReference type="Gene3D" id="2.60.40.380">
    <property type="entry name" value="Purple acid phosphatase-like, N-terminal"/>
    <property type="match status" value="1"/>
</dbReference>
<dbReference type="Gene3D" id="3.60.21.70">
    <property type="entry name" value="PhoD-like phosphatase"/>
    <property type="match status" value="1"/>
</dbReference>
<dbReference type="PANTHER" id="PTHR43606">
    <property type="entry name" value="PHOSPHATASE, PUTATIVE (AFU_ORTHOLOGUE AFUA_6G08710)-RELATED"/>
    <property type="match status" value="1"/>
</dbReference>
<sequence length="536" mass="59240" precursor="true">MTMDRRRVVGSGLALGVAALAPEARAREPVFRHGVASGEPAPDRMLLWTRVTGLDQPTGRWRIATDPGLRDVVGQGAFATGAERDFTVKVEASGLKPATDYWYQFEAGGQRSPIGRTRTLPVGRTDHLDIALACCAMYGMAYFHAYRAIAERRNLDAVLFIGDYIYEYGASTYPGLAAVRQVDPPRDTVTLDDYRRRLAQARADADLQAAHQRAPWICAWDDHEIANDDWMHGAQHHDPAKDGDWEARKAAAVRAYYEWMPIRDPDPADPYGIQRSVAFGDLATLIVPETRLKAREAQLTLAKDLDRLPDGRPDLDGFRRKIADPARRMVGQQQIDWLAGEMKASVAAGKPWVLLGSATVMADYVYPDMSRWAPASGPMKGFFELTKLELPMLNLDGWSGYAAERQRIYDAIRASGARTVVLSGDSHMAFVNELHDDRGRVAVEVSTSTLTGPSLGVVLEMKDTPFGQRLAERNRDVLWCDPLAVGFVLVHLTREAVETSFVAVADSRAPTSSTFVQRRARAVAERDGVSAWTQSS</sequence>
<organism evidence="3 4">
    <name type="scientific">Caulobacter vibrioides OR37</name>
    <dbReference type="NCBI Taxonomy" id="1292034"/>
    <lineage>
        <taxon>Bacteria</taxon>
        <taxon>Pseudomonadati</taxon>
        <taxon>Pseudomonadota</taxon>
        <taxon>Alphaproteobacteria</taxon>
        <taxon>Caulobacterales</taxon>
        <taxon>Caulobacteraceae</taxon>
        <taxon>Caulobacter</taxon>
    </lineage>
</organism>
<dbReference type="RefSeq" id="WP_004619930.1">
    <property type="nucleotide sequence ID" value="NZ_APMP01000013.1"/>
</dbReference>
<dbReference type="InterPro" id="IPR052900">
    <property type="entry name" value="Phospholipid_Metab_Enz"/>
</dbReference>
<feature type="domain" description="Phospholipase D N-terminal" evidence="2">
    <location>
        <begin position="33"/>
        <end position="119"/>
    </location>
</feature>
<dbReference type="Pfam" id="PF09423">
    <property type="entry name" value="PhoD"/>
    <property type="match status" value="1"/>
</dbReference>
<dbReference type="InterPro" id="IPR018946">
    <property type="entry name" value="PhoD-like_MPP"/>
</dbReference>
<dbReference type="OrthoDB" id="327733at2"/>
<proteinExistence type="predicted"/>
<evidence type="ECO:0000313" key="4">
    <source>
        <dbReference type="Proteomes" id="UP000013063"/>
    </source>
</evidence>
<reference evidence="3 4" key="1">
    <citation type="journal article" date="2013" name="Genome Announc.">
        <title>Draft Genome Sequence for Caulobacter sp. Strain OR37, a Bacterium Tolerant to Heavy Metals.</title>
        <authorList>
            <person name="Utturkar S.M."/>
            <person name="Bollmann A."/>
            <person name="Brzoska R.M."/>
            <person name="Klingeman D.M."/>
            <person name="Epstein S.E."/>
            <person name="Palumbo A.V."/>
            <person name="Brown S.D."/>
        </authorList>
    </citation>
    <scope>NUCLEOTIDE SEQUENCE [LARGE SCALE GENOMIC DNA]</scope>
    <source>
        <strain evidence="3 4">OR37</strain>
    </source>
</reference>
<dbReference type="PROSITE" id="PS51318">
    <property type="entry name" value="TAT"/>
    <property type="match status" value="1"/>
</dbReference>
<accession>R0CZ88</accession>
<keyword evidence="4" id="KW-1185">Reference proteome</keyword>
<dbReference type="PATRIC" id="fig|1292034.3.peg.2345"/>
<dbReference type="InterPro" id="IPR006311">
    <property type="entry name" value="TAT_signal"/>
</dbReference>
<gene>
    <name evidence="3" type="ORF">OR37_02358</name>
</gene>
<evidence type="ECO:0000259" key="2">
    <source>
        <dbReference type="Pfam" id="PF16655"/>
    </source>
</evidence>
<dbReference type="PANTHER" id="PTHR43606:SF7">
    <property type="entry name" value="PHOSPHATASE, PUTATIVE (AFU_ORTHOLOGUE AFUA_6G08710)-RELATED"/>
    <property type="match status" value="1"/>
</dbReference>
<comment type="caution">
    <text evidence="3">The sequence shown here is derived from an EMBL/GenBank/DDBJ whole genome shotgun (WGS) entry which is preliminary data.</text>
</comment>
<dbReference type="Proteomes" id="UP000013063">
    <property type="component" value="Unassembled WGS sequence"/>
</dbReference>
<dbReference type="InterPro" id="IPR038607">
    <property type="entry name" value="PhoD-like_sf"/>
</dbReference>
<dbReference type="STRING" id="1292034.OR37_02358"/>
<dbReference type="InterPro" id="IPR029052">
    <property type="entry name" value="Metallo-depent_PP-like"/>
</dbReference>
<dbReference type="EMBL" id="APMP01000013">
    <property type="protein sequence ID" value="ENZ81761.1"/>
    <property type="molecule type" value="Genomic_DNA"/>
</dbReference>
<dbReference type="AlphaFoldDB" id="R0CZ88"/>
<dbReference type="CDD" id="cd07389">
    <property type="entry name" value="MPP_PhoD"/>
    <property type="match status" value="1"/>
</dbReference>
<feature type="domain" description="PhoD-like phosphatase metallophosphatase" evidence="1">
    <location>
        <begin position="131"/>
        <end position="501"/>
    </location>
</feature>
<dbReference type="Pfam" id="PF16655">
    <property type="entry name" value="PhoD_N"/>
    <property type="match status" value="1"/>
</dbReference>
<evidence type="ECO:0000313" key="3">
    <source>
        <dbReference type="EMBL" id="ENZ81761.1"/>
    </source>
</evidence>
<dbReference type="eggNOG" id="COG3540">
    <property type="taxonomic scope" value="Bacteria"/>
</dbReference>
<evidence type="ECO:0000259" key="1">
    <source>
        <dbReference type="Pfam" id="PF09423"/>
    </source>
</evidence>
<name>R0CZ88_CAUVI</name>
<dbReference type="InterPro" id="IPR032093">
    <property type="entry name" value="PhoD_N"/>
</dbReference>
<protein>
    <submittedName>
        <fullName evidence="3">Phosphodiesterase/alkaline phosphatase D</fullName>
    </submittedName>
</protein>
<dbReference type="SUPFAM" id="SSF56300">
    <property type="entry name" value="Metallo-dependent phosphatases"/>
    <property type="match status" value="1"/>
</dbReference>